<sequence length="256" mass="28419">MKKYVPFVLSFLLLAACNETNNNTTADQDSGADTKSNEVETTNSPNNDETDSNQPAGKTATAEDFQSIIPSNWDVNMPTDFPVSKDSYLTAITTTNNNVITFNFYETPSKLAINDNAIKQSGTYTGQLTITKYDSKELASEEIDQTIFDSGQAVDLGHEITGYQDGGAGSLFTSWNEGRWAIIARSLTEKAEESLNTAKETVEFLETNMLPIPKDYGSLHVDTEQTGTMAKWQKENYLYTMTDFGEDTLPWIVKFK</sequence>
<protein>
    <recommendedName>
        <fullName evidence="4">Lipoprotein</fullName>
    </recommendedName>
</protein>
<evidence type="ECO:0008006" key="4">
    <source>
        <dbReference type="Google" id="ProtNLM"/>
    </source>
</evidence>
<feature type="region of interest" description="Disordered" evidence="1">
    <location>
        <begin position="22"/>
        <end position="59"/>
    </location>
</feature>
<dbReference type="Proteomes" id="UP000196594">
    <property type="component" value="Unassembled WGS sequence"/>
</dbReference>
<evidence type="ECO:0000313" key="2">
    <source>
        <dbReference type="EMBL" id="OUZ40175.1"/>
    </source>
</evidence>
<accession>A0ABX3ZKB0</accession>
<reference evidence="2 3" key="1">
    <citation type="journal article" date="2017" name="Int. J. Syst. Evol. Microbiol.">
        <title>Solibacillus kalamii sp. nov., isolated from a high-efficiency particulate arrestance filter system used in the International Space Station.</title>
        <authorList>
            <person name="Checinska Sielaff A."/>
            <person name="Kumar R.M."/>
            <person name="Pal D."/>
            <person name="Mayilraj S."/>
            <person name="Venkateswaran K."/>
        </authorList>
    </citation>
    <scope>NUCLEOTIDE SEQUENCE [LARGE SCALE GENOMIC DNA]</scope>
    <source>
        <strain evidence="2 3">ISSFR-015</strain>
    </source>
</reference>
<dbReference type="PROSITE" id="PS51257">
    <property type="entry name" value="PROKAR_LIPOPROTEIN"/>
    <property type="match status" value="1"/>
</dbReference>
<dbReference type="EMBL" id="NHNT01000002">
    <property type="protein sequence ID" value="OUZ40175.1"/>
    <property type="molecule type" value="Genomic_DNA"/>
</dbReference>
<evidence type="ECO:0000256" key="1">
    <source>
        <dbReference type="SAM" id="MobiDB-lite"/>
    </source>
</evidence>
<dbReference type="RefSeq" id="WP_087616425.1">
    <property type="nucleotide sequence ID" value="NZ_JAFBEY010000001.1"/>
</dbReference>
<comment type="caution">
    <text evidence="2">The sequence shown here is derived from an EMBL/GenBank/DDBJ whole genome shotgun (WGS) entry which is preliminary data.</text>
</comment>
<evidence type="ECO:0000313" key="3">
    <source>
        <dbReference type="Proteomes" id="UP000196594"/>
    </source>
</evidence>
<feature type="compositionally biased region" description="Polar residues" evidence="1">
    <location>
        <begin position="27"/>
        <end position="56"/>
    </location>
</feature>
<organism evidence="2 3">
    <name type="scientific">Solibacillus kalamii</name>
    <dbReference type="NCBI Taxonomy" id="1748298"/>
    <lineage>
        <taxon>Bacteria</taxon>
        <taxon>Bacillati</taxon>
        <taxon>Bacillota</taxon>
        <taxon>Bacilli</taxon>
        <taxon>Bacillales</taxon>
        <taxon>Caryophanaceae</taxon>
        <taxon>Solibacillus</taxon>
    </lineage>
</organism>
<proteinExistence type="predicted"/>
<gene>
    <name evidence="2" type="ORF">CBM15_06580</name>
</gene>
<name>A0ABX3ZKB0_9BACL</name>
<keyword evidence="3" id="KW-1185">Reference proteome</keyword>